<accession>A0ACC0B3S8</accession>
<organism evidence="1 2">
    <name type="scientific">Catharanthus roseus</name>
    <name type="common">Madagascar periwinkle</name>
    <name type="synonym">Vinca rosea</name>
    <dbReference type="NCBI Taxonomy" id="4058"/>
    <lineage>
        <taxon>Eukaryota</taxon>
        <taxon>Viridiplantae</taxon>
        <taxon>Streptophyta</taxon>
        <taxon>Embryophyta</taxon>
        <taxon>Tracheophyta</taxon>
        <taxon>Spermatophyta</taxon>
        <taxon>Magnoliopsida</taxon>
        <taxon>eudicotyledons</taxon>
        <taxon>Gunneridae</taxon>
        <taxon>Pentapetalae</taxon>
        <taxon>asterids</taxon>
        <taxon>lamiids</taxon>
        <taxon>Gentianales</taxon>
        <taxon>Apocynaceae</taxon>
        <taxon>Rauvolfioideae</taxon>
        <taxon>Vinceae</taxon>
        <taxon>Catharanthinae</taxon>
        <taxon>Catharanthus</taxon>
    </lineage>
</organism>
<proteinExistence type="predicted"/>
<keyword evidence="2" id="KW-1185">Reference proteome</keyword>
<evidence type="ECO:0000313" key="1">
    <source>
        <dbReference type="EMBL" id="KAI5667281.1"/>
    </source>
</evidence>
<sequence>MTSIQVIAGSKTPSSESFLDQDINLKTTTSKVSKTISKKGSKVATANQGSSSSLDVRIICSKDNLRLGGWKYSKGGCSILFSNVDSAELIKVMKRHLRANDVSISYDPDDDSELCESGAFMYPSTICYSSLGSIRKEFFVPTWLGLRAASANERAHIMPPENMDGDELPFAELLQQSGNRKRTEGIMPLIQEEQMLLRMEEEEEIPLAEVRRDNFPEFVEGGQELVGQPLDMPEQTYEPVNNQDRDQECSTTEGRPKTDIPNTLSMNAQGSRDYTSRLYIELSGSDQEYLNIPLLQVLKHHRMFSFERFLAMVKVYLGLHGGGGVVQLELDVHDLCYKLDIRHGHFKETARNVVAPQEAIDLFERVFERPFERNRRCSPNFRRFLTLDVLIKKEEEDLKRKRAAGEAPAEWGYLLGLQSLHIRIVKLETFSNCTLENSETINCTHVKYLCILSFFASKISATCPKTTCKSLQTRRCRTVAFFWPMQNITHIVNRFHMIIRGSSDSYCIKTGLPIFEKSSSYFPFTRKSDVRF</sequence>
<reference evidence="2" key="1">
    <citation type="journal article" date="2023" name="Nat. Plants">
        <title>Single-cell RNA sequencing provides a high-resolution roadmap for understanding the multicellular compartmentation of specialized metabolism.</title>
        <authorList>
            <person name="Sun S."/>
            <person name="Shen X."/>
            <person name="Li Y."/>
            <person name="Li Y."/>
            <person name="Wang S."/>
            <person name="Li R."/>
            <person name="Zhang H."/>
            <person name="Shen G."/>
            <person name="Guo B."/>
            <person name="Wei J."/>
            <person name="Xu J."/>
            <person name="St-Pierre B."/>
            <person name="Chen S."/>
            <person name="Sun C."/>
        </authorList>
    </citation>
    <scope>NUCLEOTIDE SEQUENCE [LARGE SCALE GENOMIC DNA]</scope>
</reference>
<evidence type="ECO:0000313" key="2">
    <source>
        <dbReference type="Proteomes" id="UP001060085"/>
    </source>
</evidence>
<comment type="caution">
    <text evidence="1">The sequence shown here is derived from an EMBL/GenBank/DDBJ whole genome shotgun (WGS) entry which is preliminary data.</text>
</comment>
<name>A0ACC0B3S8_CATRO</name>
<gene>
    <name evidence="1" type="ORF">M9H77_17134</name>
</gene>
<dbReference type="Proteomes" id="UP001060085">
    <property type="component" value="Linkage Group LG04"/>
</dbReference>
<protein>
    <submittedName>
        <fullName evidence="1">Uncharacterized protein</fullName>
    </submittedName>
</protein>
<dbReference type="EMBL" id="CM044704">
    <property type="protein sequence ID" value="KAI5667281.1"/>
    <property type="molecule type" value="Genomic_DNA"/>
</dbReference>